<dbReference type="AlphaFoldDB" id="A0AAD9L4I6"/>
<feature type="transmembrane region" description="Helical" evidence="7">
    <location>
        <begin position="282"/>
        <end position="305"/>
    </location>
</feature>
<evidence type="ECO:0000256" key="2">
    <source>
        <dbReference type="ARBA" id="ARBA00007467"/>
    </source>
</evidence>
<keyword evidence="10" id="KW-1185">Reference proteome</keyword>
<evidence type="ECO:0000256" key="6">
    <source>
        <dbReference type="ARBA" id="ARBA00023136"/>
    </source>
</evidence>
<dbReference type="PRINTS" id="PR01315">
    <property type="entry name" value="BATTENIN"/>
</dbReference>
<feature type="transmembrane region" description="Helical" evidence="7">
    <location>
        <begin position="223"/>
        <end position="244"/>
    </location>
</feature>
<evidence type="ECO:0000256" key="4">
    <source>
        <dbReference type="ARBA" id="ARBA00022692"/>
    </source>
</evidence>
<dbReference type="GO" id="GO:0012505">
    <property type="term" value="C:endomembrane system"/>
    <property type="evidence" value="ECO:0007669"/>
    <property type="project" value="UniProtKB-SubCell"/>
</dbReference>
<keyword evidence="5 7" id="KW-1133">Transmembrane helix</keyword>
<keyword evidence="6 7" id="KW-0472">Membrane</keyword>
<reference evidence="9" key="1">
    <citation type="journal article" date="2023" name="Mol. Biol. Evol.">
        <title>Third-Generation Sequencing Reveals the Adaptive Role of the Epigenome in Three Deep-Sea Polychaetes.</title>
        <authorList>
            <person name="Perez M."/>
            <person name="Aroh O."/>
            <person name="Sun Y."/>
            <person name="Lan Y."/>
            <person name="Juniper S.K."/>
            <person name="Young C.R."/>
            <person name="Angers B."/>
            <person name="Qian P.Y."/>
        </authorList>
    </citation>
    <scope>NUCLEOTIDE SEQUENCE</scope>
    <source>
        <strain evidence="9">R07B-5</strain>
    </source>
</reference>
<dbReference type="GO" id="GO:0007040">
    <property type="term" value="P:lysosome organization"/>
    <property type="evidence" value="ECO:0007669"/>
    <property type="project" value="TreeGrafter"/>
</dbReference>
<evidence type="ECO:0000256" key="5">
    <source>
        <dbReference type="ARBA" id="ARBA00022989"/>
    </source>
</evidence>
<feature type="transmembrane region" description="Helical" evidence="7">
    <location>
        <begin position="160"/>
        <end position="181"/>
    </location>
</feature>
<dbReference type="Pfam" id="PF02487">
    <property type="entry name" value="CLN3"/>
    <property type="match status" value="1"/>
</dbReference>
<feature type="transmembrane region" description="Helical" evidence="7">
    <location>
        <begin position="50"/>
        <end position="70"/>
    </location>
</feature>
<dbReference type="PIRSF" id="PIRSF015974">
    <property type="entry name" value="CLN3_BTN1"/>
    <property type="match status" value="1"/>
</dbReference>
<feature type="transmembrane region" description="Helical" evidence="7">
    <location>
        <begin position="133"/>
        <end position="154"/>
    </location>
</feature>
<feature type="transmembrane region" description="Helical" evidence="7">
    <location>
        <begin position="378"/>
        <end position="397"/>
    </location>
</feature>
<dbReference type="PANTHER" id="PTHR10981">
    <property type="entry name" value="BATTENIN"/>
    <property type="match status" value="1"/>
</dbReference>
<organism evidence="9 10">
    <name type="scientific">Ridgeia piscesae</name>
    <name type="common">Tubeworm</name>
    <dbReference type="NCBI Taxonomy" id="27915"/>
    <lineage>
        <taxon>Eukaryota</taxon>
        <taxon>Metazoa</taxon>
        <taxon>Spiralia</taxon>
        <taxon>Lophotrochozoa</taxon>
        <taxon>Annelida</taxon>
        <taxon>Polychaeta</taxon>
        <taxon>Sedentaria</taxon>
        <taxon>Canalipalpata</taxon>
        <taxon>Sabellida</taxon>
        <taxon>Siboglinidae</taxon>
        <taxon>Ridgeia</taxon>
    </lineage>
</organism>
<feature type="region of interest" description="Disordered" evidence="8">
    <location>
        <begin position="1"/>
        <end position="24"/>
    </location>
</feature>
<evidence type="ECO:0000256" key="7">
    <source>
        <dbReference type="RuleBase" id="RU361113"/>
    </source>
</evidence>
<dbReference type="Proteomes" id="UP001209878">
    <property type="component" value="Unassembled WGS sequence"/>
</dbReference>
<feature type="transmembrane region" description="Helical" evidence="7">
    <location>
        <begin position="352"/>
        <end position="372"/>
    </location>
</feature>
<evidence type="ECO:0000256" key="8">
    <source>
        <dbReference type="SAM" id="MobiDB-lite"/>
    </source>
</evidence>
<dbReference type="SUPFAM" id="SSF103473">
    <property type="entry name" value="MFS general substrate transporter"/>
    <property type="match status" value="1"/>
</dbReference>
<dbReference type="GO" id="GO:0005765">
    <property type="term" value="C:lysosomal membrane"/>
    <property type="evidence" value="ECO:0007669"/>
    <property type="project" value="UniProtKB-SubCell"/>
</dbReference>
<feature type="compositionally biased region" description="Acidic residues" evidence="8">
    <location>
        <begin position="1"/>
        <end position="11"/>
    </location>
</feature>
<dbReference type="InterPro" id="IPR036259">
    <property type="entry name" value="MFS_trans_sf"/>
</dbReference>
<protein>
    <recommendedName>
        <fullName evidence="7">Battenin</fullName>
    </recommendedName>
</protein>
<keyword evidence="3" id="KW-0813">Transport</keyword>
<name>A0AAD9L4I6_RIDPI</name>
<keyword evidence="7" id="KW-0458">Lysosome</keyword>
<evidence type="ECO:0000313" key="10">
    <source>
        <dbReference type="Proteomes" id="UP001209878"/>
    </source>
</evidence>
<evidence type="ECO:0000313" key="9">
    <source>
        <dbReference type="EMBL" id="KAK2182717.1"/>
    </source>
</evidence>
<accession>A0AAD9L4I6</accession>
<gene>
    <name evidence="9" type="ORF">NP493_340g02013</name>
</gene>
<evidence type="ECO:0000256" key="1">
    <source>
        <dbReference type="ARBA" id="ARBA00004127"/>
    </source>
</evidence>
<dbReference type="PANTHER" id="PTHR10981:SF0">
    <property type="entry name" value="BATTENIN"/>
    <property type="match status" value="1"/>
</dbReference>
<evidence type="ECO:0000256" key="3">
    <source>
        <dbReference type="ARBA" id="ARBA00022448"/>
    </source>
</evidence>
<dbReference type="GO" id="GO:0051453">
    <property type="term" value="P:regulation of intracellular pH"/>
    <property type="evidence" value="ECO:0007669"/>
    <property type="project" value="TreeGrafter"/>
</dbReference>
<feature type="compositionally biased region" description="Polar residues" evidence="8">
    <location>
        <begin position="12"/>
        <end position="24"/>
    </location>
</feature>
<comment type="similarity">
    <text evidence="2 7">Belongs to the battenin family.</text>
</comment>
<proteinExistence type="inferred from homology"/>
<comment type="subcellular location">
    <subcellularLocation>
        <location evidence="1">Endomembrane system</location>
        <topology evidence="1">Multi-pass membrane protein</topology>
    </subcellularLocation>
    <subcellularLocation>
        <location evidence="7">Lysosome membrane</location>
        <topology evidence="7">Multi-pass membrane protein</topology>
    </subcellularLocation>
</comment>
<feature type="transmembrane region" description="Helical" evidence="7">
    <location>
        <begin position="325"/>
        <end position="340"/>
    </location>
</feature>
<feature type="transmembrane region" description="Helical" evidence="7">
    <location>
        <begin position="193"/>
        <end position="211"/>
    </location>
</feature>
<comment type="caution">
    <text evidence="9">The sequence shown here is derived from an EMBL/GenBank/DDBJ whole genome shotgun (WGS) entry which is preliminary data.</text>
</comment>
<keyword evidence="4 7" id="KW-0812">Transmembrane</keyword>
<dbReference type="InterPro" id="IPR018460">
    <property type="entry name" value="Battenin_disease_Cln3_subgr"/>
</dbReference>
<sequence>MDSDDTADVTETEPTTLQNAGDITENETSLNRYHYSCENMSKRDNQRNLAAFWILGLCNNFAYVVMLSAAKDILGRTDTNGTHNATETMGLDDDDYGGHRVPKCNHVGTGAILLADILPTLLVKLTGSLYIQFLPYSVRVLLVVVFASISLPVVSLSHAVWLSLFGVVFASLSGGLGELAFLGLMSHFHKNCVSTWSSGTGAAGLFGSLSYAGMTSAGLSARVSLLVILVVPAVMAVTYFFLLVRPKDVTTKIRVNVDEEHDTLIENDNSPKMMQMSLKEKVLVIKSLLPYMVPLALVYFAEYTINQALFELVYFPSTWLTLSQQYRWYQVLYQVGVFASRSSVNFITIDKLWVLPLLQFVNLGVILLHVMFPFIPSVWIMFVLILYEGVLGGAAYVNTFYKIRNQVSAVGGYLSDRTLSSPVGGVRQ</sequence>
<dbReference type="InterPro" id="IPR003492">
    <property type="entry name" value="Battenin_disease_Cln3"/>
</dbReference>
<dbReference type="EMBL" id="JAODUO010000339">
    <property type="protein sequence ID" value="KAK2182717.1"/>
    <property type="molecule type" value="Genomic_DNA"/>
</dbReference>